<evidence type="ECO:0000313" key="8">
    <source>
        <dbReference type="EMBL" id="STY86998.1"/>
    </source>
</evidence>
<feature type="domain" description="Polypeptide-transport-associated ShlB-type" evidence="6">
    <location>
        <begin position="122"/>
        <end position="178"/>
    </location>
</feature>
<feature type="domain" description="Haemolysin activator HlyB C-terminal" evidence="5">
    <location>
        <begin position="253"/>
        <end position="580"/>
    </location>
</feature>
<feature type="domain" description="ShlB POTRA" evidence="7">
    <location>
        <begin position="202"/>
        <end position="246"/>
    </location>
</feature>
<keyword evidence="4" id="KW-0732">Signal</keyword>
<dbReference type="Proteomes" id="UP000255102">
    <property type="component" value="Unassembled WGS sequence"/>
</dbReference>
<dbReference type="PANTHER" id="PTHR34597:SF3">
    <property type="entry name" value="OUTER MEMBRANE TRANSPORTER CDIB"/>
    <property type="match status" value="1"/>
</dbReference>
<dbReference type="EMBL" id="UGPW01000001">
    <property type="protein sequence ID" value="STY87335.1"/>
    <property type="molecule type" value="Genomic_DNA"/>
</dbReference>
<dbReference type="Pfam" id="PF08479">
    <property type="entry name" value="POTRA_2"/>
    <property type="match status" value="1"/>
</dbReference>
<name>A0A378PKQ1_9GAMM</name>
<dbReference type="InterPro" id="IPR013686">
    <property type="entry name" value="Polypept-transport_assoc_ShlB"/>
</dbReference>
<proteinExistence type="predicted"/>
<dbReference type="GO" id="GO:0046819">
    <property type="term" value="P:protein secretion by the type V secretion system"/>
    <property type="evidence" value="ECO:0007669"/>
    <property type="project" value="TreeGrafter"/>
</dbReference>
<dbReference type="InterPro" id="IPR051544">
    <property type="entry name" value="TPS_OM_transporter"/>
</dbReference>
<evidence type="ECO:0000259" key="5">
    <source>
        <dbReference type="Pfam" id="PF03865"/>
    </source>
</evidence>
<evidence type="ECO:0000313" key="10">
    <source>
        <dbReference type="Proteomes" id="UP000255102"/>
    </source>
</evidence>
<evidence type="ECO:0000256" key="2">
    <source>
        <dbReference type="ARBA" id="ARBA00022692"/>
    </source>
</evidence>
<dbReference type="GO" id="GO:0008320">
    <property type="term" value="F:protein transmembrane transporter activity"/>
    <property type="evidence" value="ECO:0007669"/>
    <property type="project" value="TreeGrafter"/>
</dbReference>
<reference evidence="8 10" key="1">
    <citation type="submission" date="2018-06" db="EMBL/GenBank/DDBJ databases">
        <authorList>
            <consortium name="Pathogen Informatics"/>
            <person name="Doyle S."/>
        </authorList>
    </citation>
    <scope>NUCLEOTIDE SEQUENCE [LARGE SCALE GENOMIC DNA]</scope>
    <source>
        <strain evidence="8 10">NCTC11227</strain>
    </source>
</reference>
<dbReference type="STRING" id="29433.MOVS_04750"/>
<dbReference type="InterPro" id="IPR027282">
    <property type="entry name" value="TPS"/>
</dbReference>
<dbReference type="AlphaFoldDB" id="A0A378PKQ1"/>
<dbReference type="Pfam" id="PF17287">
    <property type="entry name" value="POTRA_3"/>
    <property type="match status" value="1"/>
</dbReference>
<protein>
    <submittedName>
        <fullName evidence="8">TpsB transporter</fullName>
    </submittedName>
</protein>
<gene>
    <name evidence="8" type="primary">fhaC_1</name>
    <name evidence="9" type="synonym">fhaC_2</name>
    <name evidence="8" type="ORF">NCTC11227_00997</name>
    <name evidence="9" type="ORF">NCTC11227_01343</name>
</gene>
<dbReference type="PIRSF" id="PIRSF029745">
    <property type="entry name" value="FhaC"/>
    <property type="match status" value="1"/>
</dbReference>
<feature type="chain" id="PRO_5036071297" evidence="4">
    <location>
        <begin position="33"/>
        <end position="618"/>
    </location>
</feature>
<evidence type="ECO:0000256" key="4">
    <source>
        <dbReference type="SAM" id="SignalP"/>
    </source>
</evidence>
<evidence type="ECO:0000259" key="7">
    <source>
        <dbReference type="Pfam" id="PF17287"/>
    </source>
</evidence>
<dbReference type="InterPro" id="IPR005565">
    <property type="entry name" value="Hemolysn_activator_HlyB_C"/>
</dbReference>
<organism evidence="8 10">
    <name type="scientific">Moraxella ovis</name>
    <dbReference type="NCBI Taxonomy" id="29433"/>
    <lineage>
        <taxon>Bacteria</taxon>
        <taxon>Pseudomonadati</taxon>
        <taxon>Pseudomonadota</taxon>
        <taxon>Gammaproteobacteria</taxon>
        <taxon>Moraxellales</taxon>
        <taxon>Moraxellaceae</taxon>
        <taxon>Moraxella</taxon>
    </lineage>
</organism>
<keyword evidence="1" id="KW-0472">Membrane</keyword>
<dbReference type="GO" id="GO:0098046">
    <property type="term" value="C:type V protein secretion system complex"/>
    <property type="evidence" value="ECO:0007669"/>
    <property type="project" value="TreeGrafter"/>
</dbReference>
<feature type="signal peptide" evidence="4">
    <location>
        <begin position="1"/>
        <end position="32"/>
    </location>
</feature>
<evidence type="ECO:0000256" key="3">
    <source>
        <dbReference type="ARBA" id="ARBA00023237"/>
    </source>
</evidence>
<keyword evidence="1" id="KW-1134">Transmembrane beta strand</keyword>
<evidence type="ECO:0000313" key="9">
    <source>
        <dbReference type="EMBL" id="STY87335.1"/>
    </source>
</evidence>
<accession>A0A378PKQ1</accession>
<sequence>MTHINHSSYHTLSLPKRLALAVSLTLCCSAYANTPEQITHQQILLNEQRQAVLNQSLMTSPSVQVDVAAFEPVAKMDSIHTNSQDSHDDLPCFTINQIAYAPLDVKDKTDLRQFSFALTPLTHGKRSVLGQCLNINDIHRIVRDVQNHLIERGFATTRVFIGDQNLSGGQLVLTLVPGIIGQIKADTLSSPKPIYTVYTDPTGLPANFKTALPFKAYDVLNIRQLETALENLKRVPSSDATFAIMPSETGKVGASDVLIKYAASKKVRGSFSLDDSGSKTTGKYQGSATLSFDNPTWHNDLLYLTYSRDLGNRINKNEYTNKTDKGGSKNYGLGYVLPIKNTVFHANASHYTYHQTVAGVNQDYLYSGDSDNISLNASHLVHRDAKSKTWLNLGSFTKSQKSHIDDTQIDVQRRKISGWTAGIRHDIRLGQSQLNTDVSIQRGTGAFNALTPPESLFNEGTARTPIYKLNLNFATPIKINDNYQAGYQANLKAQYTQEALVPSERMSIGGRYSVRGFDGERTLSGDIGAILRQDVSFPIKQSNHSLYLALDAGSIAMQNKEQDNLLLGHTLVGGAIGIKGQIKPLRLNYDFFAGHPIRQPKYFGDQDWVGGMSLGVGF</sequence>
<dbReference type="Pfam" id="PF03865">
    <property type="entry name" value="ShlB"/>
    <property type="match status" value="1"/>
</dbReference>
<dbReference type="InterPro" id="IPR035251">
    <property type="entry name" value="ShlB_POTRA"/>
</dbReference>
<dbReference type="Gene3D" id="2.40.160.50">
    <property type="entry name" value="membrane protein fhac: a member of the omp85/tpsb transporter family"/>
    <property type="match status" value="1"/>
</dbReference>
<evidence type="ECO:0000259" key="6">
    <source>
        <dbReference type="Pfam" id="PF08479"/>
    </source>
</evidence>
<dbReference type="EMBL" id="UGPW01000001">
    <property type="protein sequence ID" value="STY86998.1"/>
    <property type="molecule type" value="Genomic_DNA"/>
</dbReference>
<keyword evidence="2" id="KW-0812">Transmembrane</keyword>
<evidence type="ECO:0000256" key="1">
    <source>
        <dbReference type="ARBA" id="ARBA00022452"/>
    </source>
</evidence>
<keyword evidence="3" id="KW-0998">Cell outer membrane</keyword>
<dbReference type="Gene3D" id="3.10.20.310">
    <property type="entry name" value="membrane protein fhac"/>
    <property type="match status" value="1"/>
</dbReference>
<dbReference type="PANTHER" id="PTHR34597">
    <property type="entry name" value="SLR1661 PROTEIN"/>
    <property type="match status" value="1"/>
</dbReference>
<dbReference type="RefSeq" id="WP_063513977.1">
    <property type="nucleotide sequence ID" value="NZ_CP011158.1"/>
</dbReference>